<evidence type="ECO:0008006" key="5">
    <source>
        <dbReference type="Google" id="ProtNLM"/>
    </source>
</evidence>
<dbReference type="Proteomes" id="UP000807469">
    <property type="component" value="Unassembled WGS sequence"/>
</dbReference>
<keyword evidence="2" id="KW-0812">Transmembrane</keyword>
<evidence type="ECO:0000256" key="1">
    <source>
        <dbReference type="SAM" id="MobiDB-lite"/>
    </source>
</evidence>
<dbReference type="AlphaFoldDB" id="A0A9P5Z2C6"/>
<proteinExistence type="predicted"/>
<dbReference type="EMBL" id="MU155233">
    <property type="protein sequence ID" value="KAF9478490.1"/>
    <property type="molecule type" value="Genomic_DNA"/>
</dbReference>
<feature type="compositionally biased region" description="Basic and acidic residues" evidence="1">
    <location>
        <begin position="466"/>
        <end position="475"/>
    </location>
</feature>
<keyword evidence="2" id="KW-1133">Transmembrane helix</keyword>
<evidence type="ECO:0000256" key="2">
    <source>
        <dbReference type="SAM" id="Phobius"/>
    </source>
</evidence>
<accession>A0A9P5Z2C6</accession>
<name>A0A9P5Z2C6_9AGAR</name>
<protein>
    <recommendedName>
        <fullName evidence="5">Transmembrane protein</fullName>
    </recommendedName>
</protein>
<organism evidence="3 4">
    <name type="scientific">Pholiota conissans</name>
    <dbReference type="NCBI Taxonomy" id="109636"/>
    <lineage>
        <taxon>Eukaryota</taxon>
        <taxon>Fungi</taxon>
        <taxon>Dikarya</taxon>
        <taxon>Basidiomycota</taxon>
        <taxon>Agaricomycotina</taxon>
        <taxon>Agaricomycetes</taxon>
        <taxon>Agaricomycetidae</taxon>
        <taxon>Agaricales</taxon>
        <taxon>Agaricineae</taxon>
        <taxon>Strophariaceae</taxon>
        <taxon>Pholiota</taxon>
    </lineage>
</organism>
<evidence type="ECO:0000313" key="3">
    <source>
        <dbReference type="EMBL" id="KAF9478490.1"/>
    </source>
</evidence>
<gene>
    <name evidence="3" type="ORF">BDN70DRAFT_836032</name>
</gene>
<evidence type="ECO:0000313" key="4">
    <source>
        <dbReference type="Proteomes" id="UP000807469"/>
    </source>
</evidence>
<feature type="region of interest" description="Disordered" evidence="1">
    <location>
        <begin position="361"/>
        <end position="508"/>
    </location>
</feature>
<keyword evidence="4" id="KW-1185">Reference proteome</keyword>
<comment type="caution">
    <text evidence="3">The sequence shown here is derived from an EMBL/GenBank/DDBJ whole genome shotgun (WGS) entry which is preliminary data.</text>
</comment>
<feature type="transmembrane region" description="Helical" evidence="2">
    <location>
        <begin position="301"/>
        <end position="323"/>
    </location>
</feature>
<feature type="compositionally biased region" description="Polar residues" evidence="1">
    <location>
        <begin position="391"/>
        <end position="436"/>
    </location>
</feature>
<dbReference type="Gene3D" id="2.60.120.260">
    <property type="entry name" value="Galactose-binding domain-like"/>
    <property type="match status" value="2"/>
</dbReference>
<sequence>MSSPPRLVVVDDTDPDIQYSGPWFADSSGSQDKSGNFGPAYQSTLHGTTLNASLSYSFTGTQVKVWGSNNLRNDSGVLDPTWECFIDHISIGATTPFQFAENNWVFCEQDTLVDGSHVLTVNATVKKAQTFWFDQIQYAPSASVPLDNKTILIDSLDPQVLSAYGSGWGSLGGTANQTTTTNSLFTFNFTGVSLSWYGFIPTEYPHAATTATYSVDGKTPVGFLLNGLPASSGTVYNQKFFQTEKLAQGNHQIVVLFQGNGQTTPLTLDYLMVQNGTAGSNSTTAPSDDGTQQHHKSNAGFIALGVVLGVVLILLAIAGFWYIRRRHRRQELNEKGVSPSSPLAPQPFVYTPVSPVPMETSILDGYSGKTNPNHHHYASASTRTAGYGHSQMPSISATDASASQSIDPPSSGPASTAFASNVNTTGHETVPSQTFYAVNGGGNAQSGARDVGTRAAPSSVASSSTRNEKERREAEATAAALRPQRRNDGGLPSPPTSLDGGTISSSGFVMHQDSGIRLPANVAGGHIEEIPPEYTAG</sequence>
<reference evidence="3" key="1">
    <citation type="submission" date="2020-11" db="EMBL/GenBank/DDBJ databases">
        <authorList>
            <consortium name="DOE Joint Genome Institute"/>
            <person name="Ahrendt S."/>
            <person name="Riley R."/>
            <person name="Andreopoulos W."/>
            <person name="Labutti K."/>
            <person name="Pangilinan J."/>
            <person name="Ruiz-Duenas F.J."/>
            <person name="Barrasa J.M."/>
            <person name="Sanchez-Garcia M."/>
            <person name="Camarero S."/>
            <person name="Miyauchi S."/>
            <person name="Serrano A."/>
            <person name="Linde D."/>
            <person name="Babiker R."/>
            <person name="Drula E."/>
            <person name="Ayuso-Fernandez I."/>
            <person name="Pacheco R."/>
            <person name="Padilla G."/>
            <person name="Ferreira P."/>
            <person name="Barriuso J."/>
            <person name="Kellner H."/>
            <person name="Castanera R."/>
            <person name="Alfaro M."/>
            <person name="Ramirez L."/>
            <person name="Pisabarro A.G."/>
            <person name="Kuo A."/>
            <person name="Tritt A."/>
            <person name="Lipzen A."/>
            <person name="He G."/>
            <person name="Yan M."/>
            <person name="Ng V."/>
            <person name="Cullen D."/>
            <person name="Martin F."/>
            <person name="Rosso M.-N."/>
            <person name="Henrissat B."/>
            <person name="Hibbett D."/>
            <person name="Martinez A.T."/>
            <person name="Grigoriev I.V."/>
        </authorList>
    </citation>
    <scope>NUCLEOTIDE SEQUENCE</scope>
    <source>
        <strain evidence="3">CIRM-BRFM 674</strain>
    </source>
</reference>
<dbReference type="OrthoDB" id="3052647at2759"/>
<keyword evidence="2" id="KW-0472">Membrane</keyword>